<proteinExistence type="predicted"/>
<dbReference type="CDD" id="cd01949">
    <property type="entry name" value="GGDEF"/>
    <property type="match status" value="1"/>
</dbReference>
<organism evidence="7 8">
    <name type="scientific">Pseudomonas guineae</name>
    <dbReference type="NCBI Taxonomy" id="425504"/>
    <lineage>
        <taxon>Bacteria</taxon>
        <taxon>Pseudomonadati</taxon>
        <taxon>Pseudomonadota</taxon>
        <taxon>Gammaproteobacteria</taxon>
        <taxon>Pseudomonadales</taxon>
        <taxon>Pseudomonadaceae</taxon>
        <taxon>Pseudomonas</taxon>
    </lineage>
</organism>
<dbReference type="Pfam" id="PF00990">
    <property type="entry name" value="GGDEF"/>
    <property type="match status" value="1"/>
</dbReference>
<evidence type="ECO:0000256" key="3">
    <source>
        <dbReference type="SAM" id="Phobius"/>
    </source>
</evidence>
<dbReference type="SUPFAM" id="SSF55785">
    <property type="entry name" value="PYP-like sensor domain (PAS domain)"/>
    <property type="match status" value="2"/>
</dbReference>
<keyword evidence="3" id="KW-0812">Transmembrane</keyword>
<dbReference type="OrthoDB" id="9812260at2"/>
<dbReference type="Proteomes" id="UP000243606">
    <property type="component" value="Unassembled WGS sequence"/>
</dbReference>
<dbReference type="Pfam" id="PF13188">
    <property type="entry name" value="PAS_8"/>
    <property type="match status" value="1"/>
</dbReference>
<dbReference type="InterPro" id="IPR052155">
    <property type="entry name" value="Biofilm_reg_signaling"/>
</dbReference>
<dbReference type="SMART" id="SM00091">
    <property type="entry name" value="PAS"/>
    <property type="match status" value="2"/>
</dbReference>
<dbReference type="InterPro" id="IPR013655">
    <property type="entry name" value="PAS_fold_3"/>
</dbReference>
<protein>
    <submittedName>
        <fullName evidence="7">PAS domain S-box-containing protein/diguanylate cyclase (GGDEF) domain-containing protein</fullName>
    </submittedName>
</protein>
<dbReference type="PANTHER" id="PTHR44757:SF2">
    <property type="entry name" value="BIOFILM ARCHITECTURE MAINTENANCE PROTEIN MBAA"/>
    <property type="match status" value="1"/>
</dbReference>
<dbReference type="Gene3D" id="2.10.70.100">
    <property type="match status" value="1"/>
</dbReference>
<dbReference type="FunFam" id="3.30.70.270:FF:000001">
    <property type="entry name" value="Diguanylate cyclase domain protein"/>
    <property type="match status" value="1"/>
</dbReference>
<keyword evidence="8" id="KW-1185">Reference proteome</keyword>
<dbReference type="InterPro" id="IPR029787">
    <property type="entry name" value="Nucleotide_cyclase"/>
</dbReference>
<dbReference type="NCBIfam" id="TIGR00229">
    <property type="entry name" value="sensory_box"/>
    <property type="match status" value="1"/>
</dbReference>
<dbReference type="CDD" id="cd00130">
    <property type="entry name" value="PAS"/>
    <property type="match status" value="1"/>
</dbReference>
<comment type="subcellular location">
    <subcellularLocation>
        <location evidence="2">Cell inner membrane</location>
    </subcellularLocation>
</comment>
<evidence type="ECO:0000259" key="4">
    <source>
        <dbReference type="PROSITE" id="PS50112"/>
    </source>
</evidence>
<evidence type="ECO:0000313" key="7">
    <source>
        <dbReference type="EMBL" id="SFJ17813.1"/>
    </source>
</evidence>
<evidence type="ECO:0000259" key="5">
    <source>
        <dbReference type="PROSITE" id="PS50113"/>
    </source>
</evidence>
<dbReference type="Gene3D" id="3.30.450.20">
    <property type="entry name" value="PAS domain"/>
    <property type="match status" value="2"/>
</dbReference>
<dbReference type="Gene3D" id="3.30.70.270">
    <property type="match status" value="1"/>
</dbReference>
<dbReference type="PROSITE" id="PS50112">
    <property type="entry name" value="PAS"/>
    <property type="match status" value="1"/>
</dbReference>
<sequence>MLAHTPLLVTGLALLLMATSTLLLLQRQRRLKQQLHNHRALLDASANGLLLLDDKGLIHLHNAAAANLLSANTSLQGTALQQWLPQLAAHDTLPAHQRLSLPSSGIPQAVDIHRIRRAGRGDALVLTLATPLPEAPAEDVERFKRSQYFACIGTWDWSIDTDTLYWSEAIYAMFGFKQGEVTPSYSLFCSCVHPDDREQVRAGELQCIESGHNHDEEYRVVWPDGSIHWLRETGNVVKDANGQAIKMMGVVRDISAEKASVSQLEKLAHHDPLTGLPNRLQLEEHMARSLSRAHSDNTRMALVFIDLNGFKQINDEHGHAVGDQLLVGIAQRLLKALRESDFVARLGGDEFVVIIEGLSRSNSLEKEAQQISEKILQRLAQPMLLGHTQHTIGASLGVAMYPDHGPSIDSLIHIADQAMYRAKSNGNNQYYLGLPASREDEG</sequence>
<dbReference type="SMART" id="SM00267">
    <property type="entry name" value="GGDEF"/>
    <property type="match status" value="1"/>
</dbReference>
<gene>
    <name evidence="7" type="ORF">SAMN05216206_3613</name>
</gene>
<name>A0A1I3P8I5_9PSED</name>
<dbReference type="PANTHER" id="PTHR44757">
    <property type="entry name" value="DIGUANYLATE CYCLASE DGCP"/>
    <property type="match status" value="1"/>
</dbReference>
<feature type="domain" description="PAC" evidence="5">
    <location>
        <begin position="214"/>
        <end position="266"/>
    </location>
</feature>
<dbReference type="InterPro" id="IPR000160">
    <property type="entry name" value="GGDEF_dom"/>
</dbReference>
<dbReference type="InterPro" id="IPR035965">
    <property type="entry name" value="PAS-like_dom_sf"/>
</dbReference>
<reference evidence="8" key="1">
    <citation type="submission" date="2016-10" db="EMBL/GenBank/DDBJ databases">
        <authorList>
            <person name="Varghese N."/>
            <person name="Submissions S."/>
        </authorList>
    </citation>
    <scope>NUCLEOTIDE SEQUENCE [LARGE SCALE GENOMIC DNA]</scope>
    <source>
        <strain evidence="8">LMG 24016</strain>
    </source>
</reference>
<dbReference type="EMBL" id="FOQL01000006">
    <property type="protein sequence ID" value="SFJ17813.1"/>
    <property type="molecule type" value="Genomic_DNA"/>
</dbReference>
<dbReference type="GO" id="GO:0003824">
    <property type="term" value="F:catalytic activity"/>
    <property type="evidence" value="ECO:0007669"/>
    <property type="project" value="UniProtKB-ARBA"/>
</dbReference>
<dbReference type="RefSeq" id="WP_090244473.1">
    <property type="nucleotide sequence ID" value="NZ_FOQL01000006.1"/>
</dbReference>
<evidence type="ECO:0000313" key="8">
    <source>
        <dbReference type="Proteomes" id="UP000243606"/>
    </source>
</evidence>
<accession>A0A1I3P8I5</accession>
<dbReference type="SUPFAM" id="SSF55073">
    <property type="entry name" value="Nucleotide cyclase"/>
    <property type="match status" value="1"/>
</dbReference>
<dbReference type="InterPro" id="IPR000014">
    <property type="entry name" value="PAS"/>
</dbReference>
<feature type="domain" description="GGDEF" evidence="6">
    <location>
        <begin position="298"/>
        <end position="435"/>
    </location>
</feature>
<dbReference type="GO" id="GO:0005886">
    <property type="term" value="C:plasma membrane"/>
    <property type="evidence" value="ECO:0007669"/>
    <property type="project" value="UniProtKB-SubCell"/>
</dbReference>
<feature type="domain" description="PAS" evidence="4">
    <location>
        <begin position="164"/>
        <end position="211"/>
    </location>
</feature>
<evidence type="ECO:0000256" key="2">
    <source>
        <dbReference type="ARBA" id="ARBA00004533"/>
    </source>
</evidence>
<dbReference type="SMART" id="SM00086">
    <property type="entry name" value="PAC"/>
    <property type="match status" value="1"/>
</dbReference>
<keyword evidence="3" id="KW-1133">Transmembrane helix</keyword>
<evidence type="ECO:0000256" key="1">
    <source>
        <dbReference type="ARBA" id="ARBA00001946"/>
    </source>
</evidence>
<dbReference type="InterPro" id="IPR000700">
    <property type="entry name" value="PAS-assoc_C"/>
</dbReference>
<dbReference type="AlphaFoldDB" id="A0A1I3P8I5"/>
<evidence type="ECO:0000259" key="6">
    <source>
        <dbReference type="PROSITE" id="PS50887"/>
    </source>
</evidence>
<dbReference type="InterPro" id="IPR043128">
    <property type="entry name" value="Rev_trsase/Diguanyl_cyclase"/>
</dbReference>
<dbReference type="PROSITE" id="PS50887">
    <property type="entry name" value="GGDEF"/>
    <property type="match status" value="1"/>
</dbReference>
<comment type="cofactor">
    <cofactor evidence="1">
        <name>Mg(2+)</name>
        <dbReference type="ChEBI" id="CHEBI:18420"/>
    </cofactor>
</comment>
<dbReference type="PROSITE" id="PS50113">
    <property type="entry name" value="PAC"/>
    <property type="match status" value="1"/>
</dbReference>
<dbReference type="Pfam" id="PF08447">
    <property type="entry name" value="PAS_3"/>
    <property type="match status" value="1"/>
</dbReference>
<dbReference type="InterPro" id="IPR001610">
    <property type="entry name" value="PAC"/>
</dbReference>
<feature type="transmembrane region" description="Helical" evidence="3">
    <location>
        <begin position="6"/>
        <end position="25"/>
    </location>
</feature>
<dbReference type="NCBIfam" id="TIGR00254">
    <property type="entry name" value="GGDEF"/>
    <property type="match status" value="1"/>
</dbReference>
<dbReference type="STRING" id="425504.SAMN05216206_3613"/>
<keyword evidence="3" id="KW-0472">Membrane</keyword>